<name>A0AAV2TDT1_CALDB</name>
<evidence type="ECO:0000313" key="4">
    <source>
        <dbReference type="EMBL" id="CAL5133612.1"/>
    </source>
</evidence>
<organism evidence="4 5">
    <name type="scientific">Calicophoron daubneyi</name>
    <name type="common">Rumen fluke</name>
    <name type="synonym">Paramphistomum daubneyi</name>
    <dbReference type="NCBI Taxonomy" id="300641"/>
    <lineage>
        <taxon>Eukaryota</taxon>
        <taxon>Metazoa</taxon>
        <taxon>Spiralia</taxon>
        <taxon>Lophotrochozoa</taxon>
        <taxon>Platyhelminthes</taxon>
        <taxon>Trematoda</taxon>
        <taxon>Digenea</taxon>
        <taxon>Plagiorchiida</taxon>
        <taxon>Pronocephalata</taxon>
        <taxon>Paramphistomoidea</taxon>
        <taxon>Paramphistomidae</taxon>
        <taxon>Calicophoron</taxon>
    </lineage>
</organism>
<dbReference type="EMBL" id="CAXLJL010000156">
    <property type="protein sequence ID" value="CAL5133612.1"/>
    <property type="molecule type" value="Genomic_DNA"/>
</dbReference>
<evidence type="ECO:0000313" key="5">
    <source>
        <dbReference type="Proteomes" id="UP001497525"/>
    </source>
</evidence>
<dbReference type="InterPro" id="IPR011992">
    <property type="entry name" value="EF-hand-dom_pair"/>
</dbReference>
<dbReference type="GO" id="GO:0005509">
    <property type="term" value="F:calcium ion binding"/>
    <property type="evidence" value="ECO:0007669"/>
    <property type="project" value="InterPro"/>
</dbReference>
<dbReference type="GO" id="GO:0016460">
    <property type="term" value="C:myosin II complex"/>
    <property type="evidence" value="ECO:0007669"/>
    <property type="project" value="TreeGrafter"/>
</dbReference>
<keyword evidence="2" id="KW-0106">Calcium</keyword>
<dbReference type="CDD" id="cd00051">
    <property type="entry name" value="EFh"/>
    <property type="match status" value="1"/>
</dbReference>
<dbReference type="InterPro" id="IPR018247">
    <property type="entry name" value="EF_Hand_1_Ca_BS"/>
</dbReference>
<dbReference type="PANTHER" id="PTHR23048">
    <property type="entry name" value="MYOSIN LIGHT CHAIN 1, 3"/>
    <property type="match status" value="1"/>
</dbReference>
<dbReference type="PROSITE" id="PS50222">
    <property type="entry name" value="EF_HAND_2"/>
    <property type="match status" value="3"/>
</dbReference>
<dbReference type="InterPro" id="IPR002048">
    <property type="entry name" value="EF_hand_dom"/>
</dbReference>
<feature type="domain" description="EF-hand" evidence="3">
    <location>
        <begin position="96"/>
        <end position="131"/>
    </location>
</feature>
<protein>
    <recommendedName>
        <fullName evidence="3">EF-hand domain-containing protein</fullName>
    </recommendedName>
</protein>
<feature type="domain" description="EF-hand" evidence="3">
    <location>
        <begin position="56"/>
        <end position="91"/>
    </location>
</feature>
<proteinExistence type="predicted"/>
<comment type="caution">
    <text evidence="4">The sequence shown here is derived from an EMBL/GenBank/DDBJ whole genome shotgun (WGS) entry which is preliminary data.</text>
</comment>
<keyword evidence="1" id="KW-0677">Repeat</keyword>
<reference evidence="4" key="1">
    <citation type="submission" date="2024-06" db="EMBL/GenBank/DDBJ databases">
        <authorList>
            <person name="Liu X."/>
            <person name="Lenzi L."/>
            <person name="Haldenby T S."/>
            <person name="Uol C."/>
        </authorList>
    </citation>
    <scope>NUCLEOTIDE SEQUENCE</scope>
</reference>
<dbReference type="InterPro" id="IPR050230">
    <property type="entry name" value="CALM/Myosin/TropC-like"/>
</dbReference>
<gene>
    <name evidence="4" type="ORF">CDAUBV1_LOCUS6874</name>
</gene>
<evidence type="ECO:0000256" key="1">
    <source>
        <dbReference type="ARBA" id="ARBA00022737"/>
    </source>
</evidence>
<dbReference type="AlphaFoldDB" id="A0AAV2TDT1"/>
<accession>A0AAV2TDT1</accession>
<evidence type="ECO:0000256" key="2">
    <source>
        <dbReference type="ARBA" id="ARBA00022837"/>
    </source>
</evidence>
<dbReference type="PROSITE" id="PS00018">
    <property type="entry name" value="EF_HAND_1"/>
    <property type="match status" value="3"/>
</dbReference>
<dbReference type="Gene3D" id="1.10.238.10">
    <property type="entry name" value="EF-hand"/>
    <property type="match status" value="2"/>
</dbReference>
<dbReference type="PANTHER" id="PTHR23048:SF0">
    <property type="entry name" value="CALMODULIN LIKE 3"/>
    <property type="match status" value="1"/>
</dbReference>
<evidence type="ECO:0000259" key="3">
    <source>
        <dbReference type="PROSITE" id="PS50222"/>
    </source>
</evidence>
<dbReference type="FunFam" id="1.10.238.10:FF:000178">
    <property type="entry name" value="Calmodulin-2 A"/>
    <property type="match status" value="1"/>
</dbReference>
<dbReference type="Proteomes" id="UP001497525">
    <property type="component" value="Unassembled WGS sequence"/>
</dbReference>
<dbReference type="SMART" id="SM00054">
    <property type="entry name" value="EFh"/>
    <property type="match status" value="4"/>
</dbReference>
<feature type="domain" description="EF-hand" evidence="3">
    <location>
        <begin position="20"/>
        <end position="55"/>
    </location>
</feature>
<sequence>MEEGEKYGWELVRTGRLSRTQLFDIRSAFHFFDANGDGVITSEELATAVQYLGHQVTNTELQIMMKQADEDGNGSIDFKEFLQMMADYFAQLTKSPAEDVYHRVFAEFDRNGDGYIDLMELSSTMKNLGESLTESELADMIREADTDGDGKVTFKGKEGKPGSLRSGVSLWSWNIGDLWGYLNEDASLVIRPWIKLNVMNGYFARVGLKHEACCTLNFSEALQGQSSRNLRVGPTLQKNND</sequence>
<dbReference type="Pfam" id="PF13499">
    <property type="entry name" value="EF-hand_7"/>
    <property type="match status" value="2"/>
</dbReference>
<dbReference type="SUPFAM" id="SSF47473">
    <property type="entry name" value="EF-hand"/>
    <property type="match status" value="1"/>
</dbReference>